<dbReference type="KEGG" id="mec:Q7C_49"/>
<dbReference type="EMBL" id="CP003380">
    <property type="protein sequence ID" value="AFJ01234.1"/>
    <property type="molecule type" value="Genomic_DNA"/>
</dbReference>
<keyword evidence="2" id="KW-1185">Reference proteome</keyword>
<dbReference type="PATRIC" id="fig|754477.3.peg.50"/>
<dbReference type="SUPFAM" id="SSF56784">
    <property type="entry name" value="HAD-like"/>
    <property type="match status" value="1"/>
</dbReference>
<dbReference type="RefSeq" id="WP_014702687.1">
    <property type="nucleotide sequence ID" value="NC_017856.1"/>
</dbReference>
<dbReference type="InterPro" id="IPR023214">
    <property type="entry name" value="HAD_sf"/>
</dbReference>
<dbReference type="Gene3D" id="1.10.150.240">
    <property type="entry name" value="Putative phosphatase, domain 2"/>
    <property type="match status" value="1"/>
</dbReference>
<dbReference type="OrthoDB" id="9782449at2"/>
<dbReference type="InterPro" id="IPR036412">
    <property type="entry name" value="HAD-like_sf"/>
</dbReference>
<evidence type="ECO:0000313" key="2">
    <source>
        <dbReference type="Proteomes" id="UP000009145"/>
    </source>
</evidence>
<dbReference type="GO" id="GO:0016787">
    <property type="term" value="F:hydrolase activity"/>
    <property type="evidence" value="ECO:0007669"/>
    <property type="project" value="InterPro"/>
</dbReference>
<dbReference type="InterPro" id="IPR044999">
    <property type="entry name" value="CbbY-like"/>
</dbReference>
<evidence type="ECO:0000313" key="1">
    <source>
        <dbReference type="EMBL" id="AFJ01234.1"/>
    </source>
</evidence>
<dbReference type="PANTHER" id="PTHR42896:SF2">
    <property type="entry name" value="CBBY-LIKE PROTEIN"/>
    <property type="match status" value="1"/>
</dbReference>
<name>I1YE91_METFJ</name>
<dbReference type="STRING" id="754477.Q7C_49"/>
<dbReference type="InterPro" id="IPR023198">
    <property type="entry name" value="PGP-like_dom2"/>
</dbReference>
<dbReference type="Gene3D" id="3.40.50.1000">
    <property type="entry name" value="HAD superfamily/HAD-like"/>
    <property type="match status" value="1"/>
</dbReference>
<gene>
    <name evidence="1" type="ordered locus">Q7C_49</name>
</gene>
<dbReference type="HOGENOM" id="CLU_045011_0_2_6"/>
<proteinExistence type="predicted"/>
<dbReference type="eggNOG" id="COG0637">
    <property type="taxonomic scope" value="Bacteria"/>
</dbReference>
<dbReference type="PANTHER" id="PTHR42896">
    <property type="entry name" value="XYLULOSE-1,5-BISPHOSPHATE (XUBP) PHOSPHATASE"/>
    <property type="match status" value="1"/>
</dbReference>
<organism evidence="1 2">
    <name type="scientific">Methylophaga frappieri (strain ATCC BAA-2434 / DSM 25690 / JAM7)</name>
    <dbReference type="NCBI Taxonomy" id="754477"/>
    <lineage>
        <taxon>Bacteria</taxon>
        <taxon>Pseudomonadati</taxon>
        <taxon>Pseudomonadota</taxon>
        <taxon>Gammaproteobacteria</taxon>
        <taxon>Thiotrichales</taxon>
        <taxon>Piscirickettsiaceae</taxon>
        <taxon>Methylophaga</taxon>
    </lineage>
</organism>
<accession>I1YE91</accession>
<dbReference type="AlphaFoldDB" id="I1YE91"/>
<sequence length="254" mass="28103">MNTLNAVILDIDGVLEEVKHESHRLAFNRAFYDNGLEWFWDKALYQNLLSIKDERQRLAYYLNNFHLQCAAEGVPDAIVDRLYADKLAHYASLVKQGALPSRPGLIRFLQGMAQSALPVIFVTERTRSEINLLIQQLLGRETTNKMVHCEELDNADIATNVYQRCLGRLELTPQDGLLISDSISRLPNALSIKLPVIALINETTQDAAYAGALSVIDHFGEPALPCQAVSGTPISAPIISLDTLKELHGKAIAG</sequence>
<evidence type="ECO:0008006" key="3">
    <source>
        <dbReference type="Google" id="ProtNLM"/>
    </source>
</evidence>
<reference evidence="1 2" key="1">
    <citation type="journal article" date="2012" name="J. Bacteriol.">
        <title>Complete genome sequences of Methylophaga sp. strain JAM1 and Methylophaga sp. strain JAM7.</title>
        <authorList>
            <person name="Villeneuve C."/>
            <person name="Martineau C."/>
            <person name="Mauffrey F."/>
            <person name="Villemur R."/>
        </authorList>
    </citation>
    <scope>NUCLEOTIDE SEQUENCE [LARGE SCALE GENOMIC DNA]</scope>
    <source>
        <strain evidence="1 2">JAM7</strain>
    </source>
</reference>
<dbReference type="Proteomes" id="UP000009145">
    <property type="component" value="Chromosome"/>
</dbReference>
<protein>
    <recommendedName>
        <fullName evidence="3">HAD family hydrolase</fullName>
    </recommendedName>
</protein>